<reference evidence="9" key="2">
    <citation type="submission" date="2023-06" db="EMBL/GenBank/DDBJ databases">
        <authorList>
            <consortium name="Lawrence Berkeley National Laboratory"/>
            <person name="Haridas S."/>
            <person name="Hensen N."/>
            <person name="Bonometti L."/>
            <person name="Westerberg I."/>
            <person name="Brannstrom I.O."/>
            <person name="Guillou S."/>
            <person name="Cros-Aarteil S."/>
            <person name="Calhoun S."/>
            <person name="Kuo A."/>
            <person name="Mondo S."/>
            <person name="Pangilinan J."/>
            <person name="Riley R."/>
            <person name="Labutti K."/>
            <person name="Andreopoulos B."/>
            <person name="Lipzen A."/>
            <person name="Chen C."/>
            <person name="Yanf M."/>
            <person name="Daum C."/>
            <person name="Ng V."/>
            <person name="Clum A."/>
            <person name="Steindorff A."/>
            <person name="Ohm R."/>
            <person name="Martin F."/>
            <person name="Silar P."/>
            <person name="Natvig D."/>
            <person name="Lalanne C."/>
            <person name="Gautier V."/>
            <person name="Ament-Velasquez S.L."/>
            <person name="Kruys A."/>
            <person name="Hutchinson M.I."/>
            <person name="Powell A.J."/>
            <person name="Barry K."/>
            <person name="Miller A.N."/>
            <person name="Grigoriev I.V."/>
            <person name="Debuchy R."/>
            <person name="Gladieux P."/>
            <person name="Thoren M.H."/>
            <person name="Johannesson H."/>
        </authorList>
    </citation>
    <scope>NUCLEOTIDE SEQUENCE</scope>
    <source>
        <strain evidence="9">CBS 118394</strain>
    </source>
</reference>
<evidence type="ECO:0000256" key="5">
    <source>
        <dbReference type="ARBA" id="ARBA00038359"/>
    </source>
</evidence>
<dbReference type="PANTHER" id="PTHR33048">
    <property type="entry name" value="PTH11-LIKE INTEGRAL MEMBRANE PROTEIN (AFU_ORTHOLOGUE AFUA_5G11245)"/>
    <property type="match status" value="1"/>
</dbReference>
<evidence type="ECO:0000256" key="7">
    <source>
        <dbReference type="SAM" id="Phobius"/>
    </source>
</evidence>
<comment type="subcellular location">
    <subcellularLocation>
        <location evidence="1">Membrane</location>
        <topology evidence="1">Multi-pass membrane protein</topology>
    </subcellularLocation>
</comment>
<feature type="compositionally biased region" description="Basic and acidic residues" evidence="6">
    <location>
        <begin position="332"/>
        <end position="350"/>
    </location>
</feature>
<dbReference type="InterPro" id="IPR049326">
    <property type="entry name" value="Rhodopsin_dom_fungi"/>
</dbReference>
<keyword evidence="2 7" id="KW-0812">Transmembrane</keyword>
<accession>A0AAE0HUA4</accession>
<name>A0AAE0HUA4_9PEZI</name>
<keyword evidence="3 7" id="KW-1133">Transmembrane helix</keyword>
<comment type="caution">
    <text evidence="9">The sequence shown here is derived from an EMBL/GenBank/DDBJ whole genome shotgun (WGS) entry which is preliminary data.</text>
</comment>
<evidence type="ECO:0000313" key="10">
    <source>
        <dbReference type="Proteomes" id="UP001283341"/>
    </source>
</evidence>
<evidence type="ECO:0000313" key="9">
    <source>
        <dbReference type="EMBL" id="KAK3312111.1"/>
    </source>
</evidence>
<feature type="region of interest" description="Disordered" evidence="6">
    <location>
        <begin position="393"/>
        <end position="418"/>
    </location>
</feature>
<evidence type="ECO:0000256" key="4">
    <source>
        <dbReference type="ARBA" id="ARBA00023136"/>
    </source>
</evidence>
<evidence type="ECO:0000256" key="1">
    <source>
        <dbReference type="ARBA" id="ARBA00004141"/>
    </source>
</evidence>
<keyword evidence="10" id="KW-1185">Reference proteome</keyword>
<evidence type="ECO:0000256" key="3">
    <source>
        <dbReference type="ARBA" id="ARBA00022989"/>
    </source>
</evidence>
<feature type="transmembrane region" description="Helical" evidence="7">
    <location>
        <begin position="56"/>
        <end position="77"/>
    </location>
</feature>
<feature type="transmembrane region" description="Helical" evidence="7">
    <location>
        <begin position="185"/>
        <end position="205"/>
    </location>
</feature>
<feature type="transmembrane region" description="Helical" evidence="7">
    <location>
        <begin position="22"/>
        <end position="44"/>
    </location>
</feature>
<feature type="region of interest" description="Disordered" evidence="6">
    <location>
        <begin position="296"/>
        <end position="372"/>
    </location>
</feature>
<feature type="transmembrane region" description="Helical" evidence="7">
    <location>
        <begin position="255"/>
        <end position="279"/>
    </location>
</feature>
<dbReference type="Pfam" id="PF20684">
    <property type="entry name" value="Fung_rhodopsin"/>
    <property type="match status" value="1"/>
</dbReference>
<comment type="similarity">
    <text evidence="5">Belongs to the SAT4 family.</text>
</comment>
<dbReference type="AlphaFoldDB" id="A0AAE0HUA4"/>
<protein>
    <recommendedName>
        <fullName evidence="8">Rhodopsin domain-containing protein</fullName>
    </recommendedName>
</protein>
<evidence type="ECO:0000259" key="8">
    <source>
        <dbReference type="Pfam" id="PF20684"/>
    </source>
</evidence>
<evidence type="ECO:0000256" key="2">
    <source>
        <dbReference type="ARBA" id="ARBA00022692"/>
    </source>
</evidence>
<dbReference type="EMBL" id="JAUEDM010000009">
    <property type="protein sequence ID" value="KAK3312111.1"/>
    <property type="molecule type" value="Genomic_DNA"/>
</dbReference>
<feature type="compositionally biased region" description="Polar residues" evidence="6">
    <location>
        <begin position="408"/>
        <end position="418"/>
    </location>
</feature>
<dbReference type="GO" id="GO:0016020">
    <property type="term" value="C:membrane"/>
    <property type="evidence" value="ECO:0007669"/>
    <property type="project" value="UniProtKB-SubCell"/>
</dbReference>
<gene>
    <name evidence="9" type="ORF">B0H66DRAFT_486236</name>
</gene>
<evidence type="ECO:0000256" key="6">
    <source>
        <dbReference type="SAM" id="MobiDB-lite"/>
    </source>
</evidence>
<dbReference type="PANTHER" id="PTHR33048:SF155">
    <property type="entry name" value="INTEGRAL MEMBRANE PROTEIN"/>
    <property type="match status" value="1"/>
</dbReference>
<dbReference type="InterPro" id="IPR052337">
    <property type="entry name" value="SAT4-like"/>
</dbReference>
<feature type="transmembrane region" description="Helical" evidence="7">
    <location>
        <begin position="97"/>
        <end position="122"/>
    </location>
</feature>
<reference evidence="9" key="1">
    <citation type="journal article" date="2023" name="Mol. Phylogenet. Evol.">
        <title>Genome-scale phylogeny and comparative genomics of the fungal order Sordariales.</title>
        <authorList>
            <person name="Hensen N."/>
            <person name="Bonometti L."/>
            <person name="Westerberg I."/>
            <person name="Brannstrom I.O."/>
            <person name="Guillou S."/>
            <person name="Cros-Aarteil S."/>
            <person name="Calhoun S."/>
            <person name="Haridas S."/>
            <person name="Kuo A."/>
            <person name="Mondo S."/>
            <person name="Pangilinan J."/>
            <person name="Riley R."/>
            <person name="LaButti K."/>
            <person name="Andreopoulos B."/>
            <person name="Lipzen A."/>
            <person name="Chen C."/>
            <person name="Yan M."/>
            <person name="Daum C."/>
            <person name="Ng V."/>
            <person name="Clum A."/>
            <person name="Steindorff A."/>
            <person name="Ohm R.A."/>
            <person name="Martin F."/>
            <person name="Silar P."/>
            <person name="Natvig D.O."/>
            <person name="Lalanne C."/>
            <person name="Gautier V."/>
            <person name="Ament-Velasquez S.L."/>
            <person name="Kruys A."/>
            <person name="Hutchinson M.I."/>
            <person name="Powell A.J."/>
            <person name="Barry K."/>
            <person name="Miller A.N."/>
            <person name="Grigoriev I.V."/>
            <person name="Debuchy R."/>
            <person name="Gladieux P."/>
            <person name="Hiltunen Thoren M."/>
            <person name="Johannesson H."/>
        </authorList>
    </citation>
    <scope>NUCLEOTIDE SEQUENCE</scope>
    <source>
        <strain evidence="9">CBS 118394</strain>
    </source>
</reference>
<dbReference type="Proteomes" id="UP001283341">
    <property type="component" value="Unassembled WGS sequence"/>
</dbReference>
<organism evidence="9 10">
    <name type="scientific">Apodospora peruviana</name>
    <dbReference type="NCBI Taxonomy" id="516989"/>
    <lineage>
        <taxon>Eukaryota</taxon>
        <taxon>Fungi</taxon>
        <taxon>Dikarya</taxon>
        <taxon>Ascomycota</taxon>
        <taxon>Pezizomycotina</taxon>
        <taxon>Sordariomycetes</taxon>
        <taxon>Sordariomycetidae</taxon>
        <taxon>Sordariales</taxon>
        <taxon>Lasiosphaeriaceae</taxon>
        <taxon>Apodospora</taxon>
    </lineage>
</organism>
<feature type="transmembrane region" description="Helical" evidence="7">
    <location>
        <begin position="134"/>
        <end position="155"/>
    </location>
</feature>
<feature type="transmembrane region" description="Helical" evidence="7">
    <location>
        <begin position="217"/>
        <end position="235"/>
    </location>
</feature>
<feature type="compositionally biased region" description="Polar residues" evidence="6">
    <location>
        <begin position="351"/>
        <end position="372"/>
    </location>
</feature>
<proteinExistence type="inferred from homology"/>
<sequence>MSGEQPAPHHSAEYLAEDRGPLASQVICSVGAVMTVFVLARLYVRGVIMRKLFADDWFIIAATVCSWIAIGMSVEGARWGNGRHFDALTLEEKSQSILLVSASFVPSLLSFGLPKFAIVALLCRLLNPARWHRIFLWCWTSFVLACVLVGPLLHFTTCSPSRALWDFSVKNPVCRAPDLIVKWSYFSATVSALTDLYLAVYPSVVLWNLQINARKKLALCVALGFGAVSTGIAIYKVTRLYSLASPDVTYDTADLVIWTITEGSSIIIASCIPLLQPLVDILSGKKIKYDQSQGYKRYGSSDGKNSNAKSAYQHELSNNSANHSSHGRSRLKRVDPDEELLHTVQDKLESQESIVSMSSPTSEKTMSHSHSVPAATYNTITRTQEVNVEYSNDTTGVPKKGQWGGFPGQTTGNRGSIV</sequence>
<feature type="compositionally biased region" description="Polar residues" evidence="6">
    <location>
        <begin position="302"/>
        <end position="324"/>
    </location>
</feature>
<feature type="domain" description="Rhodopsin" evidence="8">
    <location>
        <begin position="40"/>
        <end position="279"/>
    </location>
</feature>
<keyword evidence="4 7" id="KW-0472">Membrane</keyword>